<organism evidence="4">
    <name type="scientific">Hydatigena taeniaeformis</name>
    <name type="common">Feline tapeworm</name>
    <name type="synonym">Taenia taeniaeformis</name>
    <dbReference type="NCBI Taxonomy" id="6205"/>
    <lineage>
        <taxon>Eukaryota</taxon>
        <taxon>Metazoa</taxon>
        <taxon>Spiralia</taxon>
        <taxon>Lophotrochozoa</taxon>
        <taxon>Platyhelminthes</taxon>
        <taxon>Cestoda</taxon>
        <taxon>Eucestoda</taxon>
        <taxon>Cyclophyllidea</taxon>
        <taxon>Taeniidae</taxon>
        <taxon>Hydatigera</taxon>
    </lineage>
</organism>
<evidence type="ECO:0000313" key="3">
    <source>
        <dbReference type="Proteomes" id="UP000274429"/>
    </source>
</evidence>
<sequence>MALQDLNARLGKKPEPLEEWPTLFDEEGSGSHSSNPLDVPLHTPSKPPDDMETKSVQQSTDSLPNV</sequence>
<evidence type="ECO:0000313" key="2">
    <source>
        <dbReference type="EMBL" id="VDM22273.1"/>
    </source>
</evidence>
<evidence type="ECO:0000313" key="4">
    <source>
        <dbReference type="WBParaSite" id="TTAC_0000328001-mRNA-1"/>
    </source>
</evidence>
<gene>
    <name evidence="2" type="ORF">TTAC_LOCUS3265</name>
</gene>
<keyword evidence="3" id="KW-1185">Reference proteome</keyword>
<feature type="region of interest" description="Disordered" evidence="1">
    <location>
        <begin position="1"/>
        <end position="66"/>
    </location>
</feature>
<protein>
    <submittedName>
        <fullName evidence="2 4">Uncharacterized protein</fullName>
    </submittedName>
</protein>
<accession>A0A0R3WR90</accession>
<dbReference type="EMBL" id="UYWX01002152">
    <property type="protein sequence ID" value="VDM22273.1"/>
    <property type="molecule type" value="Genomic_DNA"/>
</dbReference>
<dbReference type="AlphaFoldDB" id="A0A0R3WR90"/>
<name>A0A0R3WR90_HYDTA</name>
<reference evidence="4" key="1">
    <citation type="submission" date="2017-02" db="UniProtKB">
        <authorList>
            <consortium name="WormBaseParasite"/>
        </authorList>
    </citation>
    <scope>IDENTIFICATION</scope>
</reference>
<feature type="compositionally biased region" description="Polar residues" evidence="1">
    <location>
        <begin position="54"/>
        <end position="66"/>
    </location>
</feature>
<reference evidence="2 3" key="2">
    <citation type="submission" date="2018-11" db="EMBL/GenBank/DDBJ databases">
        <authorList>
            <consortium name="Pathogen Informatics"/>
        </authorList>
    </citation>
    <scope>NUCLEOTIDE SEQUENCE [LARGE SCALE GENOMIC DNA]</scope>
</reference>
<dbReference type="Proteomes" id="UP000274429">
    <property type="component" value="Unassembled WGS sequence"/>
</dbReference>
<proteinExistence type="predicted"/>
<dbReference type="STRING" id="6205.A0A0R3WR90"/>
<dbReference type="WBParaSite" id="TTAC_0000328001-mRNA-1">
    <property type="protein sequence ID" value="TTAC_0000328001-mRNA-1"/>
    <property type="gene ID" value="TTAC_0000328001"/>
</dbReference>
<evidence type="ECO:0000256" key="1">
    <source>
        <dbReference type="SAM" id="MobiDB-lite"/>
    </source>
</evidence>